<proteinExistence type="predicted"/>
<feature type="non-terminal residue" evidence="5">
    <location>
        <position position="730"/>
    </location>
</feature>
<evidence type="ECO:0000313" key="5">
    <source>
        <dbReference type="EMBL" id="VDI17205.1"/>
    </source>
</evidence>
<evidence type="ECO:0000256" key="3">
    <source>
        <dbReference type="PROSITE-ProRule" id="PRU00023"/>
    </source>
</evidence>
<dbReference type="Proteomes" id="UP000596742">
    <property type="component" value="Unassembled WGS sequence"/>
</dbReference>
<feature type="domain" description="DZIP3-like HEPN" evidence="4">
    <location>
        <begin position="159"/>
        <end position="263"/>
    </location>
</feature>
<feature type="non-terminal residue" evidence="5">
    <location>
        <position position="1"/>
    </location>
</feature>
<evidence type="ECO:0000313" key="6">
    <source>
        <dbReference type="Proteomes" id="UP000596742"/>
    </source>
</evidence>
<dbReference type="SUPFAM" id="SSF48403">
    <property type="entry name" value="Ankyrin repeat"/>
    <property type="match status" value="1"/>
</dbReference>
<feature type="repeat" description="ANK" evidence="3">
    <location>
        <begin position="571"/>
        <end position="603"/>
    </location>
</feature>
<sequence>LAIADDIQRILNASNEVITKTSEEITKNFRDSFDDNVKRIIERVDAYLNGDTCQRSYQNLHIQQIAVSELLEILEKIIQTHPIKVIPSVMTTVGKNVMRELYSRTAIVITDIFPNILRDILRKTICPHDLYKKCDTKFLSSCFSDQRTYLKTLKLQNTFSFLDIPIIYKLLRHFSLIPPPSKGWGTAPDPTDRLLADDVERIRTLRNEIAHRCNTNIDKNICDAFFVKFSEIGERIDIHFTGQTNYEQKVIDCRVCPMDIQMQTKYENAVKELENLKLHYKHKPVNFYWGDTFEKNLMNIQTMFKQEKLEGNEKFRVQIVLQTESDMNDKTVSILNSLRDEINQGLNGIDFVFASSGSIVLCVDILVAEMQTDEKMQLVLYSFMNTIIETKIISISSAGYVDVVLIYSEENTFFEMTKTETVTSSVVNLDFDIDARHFETDDQMKAALIDIVDTIYKKSNGSGTTGEIKATVMPFEFDFEEEIVSELKECGTSAQVNTDTRHDPEHFEVDINYEKKEQGNADLCDYSEEQVTYGQVAKENRKLHIAARRGDVQKIEKLLNQDLNPDTQDGQMETALHIAAKKGDTAITKLLVDWQCNPHLKNCQNKTARDLAMYSNLDDSGEEIEGRQEIQTLLQDYEKTYFFIDLPIEVKKLDKKSAQVFCSLLEEECYPHFESRVMFVGEAGTGKTVLVRYLVGKRPTRFRLSTDGIEIYNGVSYIDRETKSWLGGEQ</sequence>
<dbReference type="Gene3D" id="1.25.40.20">
    <property type="entry name" value="Ankyrin repeat-containing domain"/>
    <property type="match status" value="1"/>
</dbReference>
<dbReference type="PANTHER" id="PTHR24171">
    <property type="entry name" value="ANKYRIN REPEAT DOMAIN-CONTAINING PROTEIN 39-RELATED"/>
    <property type="match status" value="1"/>
</dbReference>
<protein>
    <recommendedName>
        <fullName evidence="4">DZIP3-like HEPN domain-containing protein</fullName>
    </recommendedName>
</protein>
<dbReference type="AlphaFoldDB" id="A0A8B6DB15"/>
<accession>A0A8B6DB15</accession>
<dbReference type="PROSITE" id="PS50088">
    <property type="entry name" value="ANK_REPEAT"/>
    <property type="match status" value="2"/>
</dbReference>
<dbReference type="Pfam" id="PF12796">
    <property type="entry name" value="Ank_2"/>
    <property type="match status" value="1"/>
</dbReference>
<evidence type="ECO:0000259" key="4">
    <source>
        <dbReference type="Pfam" id="PF18738"/>
    </source>
</evidence>
<feature type="repeat" description="ANK" evidence="3">
    <location>
        <begin position="538"/>
        <end position="570"/>
    </location>
</feature>
<gene>
    <name evidence="5" type="ORF">MGAL_10B040350</name>
</gene>
<evidence type="ECO:0000256" key="1">
    <source>
        <dbReference type="ARBA" id="ARBA00022737"/>
    </source>
</evidence>
<keyword evidence="1" id="KW-0677">Repeat</keyword>
<reference evidence="5" key="1">
    <citation type="submission" date="2018-11" db="EMBL/GenBank/DDBJ databases">
        <authorList>
            <person name="Alioto T."/>
            <person name="Alioto T."/>
        </authorList>
    </citation>
    <scope>NUCLEOTIDE SEQUENCE</scope>
</reference>
<name>A0A8B6DB15_MYTGA</name>
<organism evidence="5 6">
    <name type="scientific">Mytilus galloprovincialis</name>
    <name type="common">Mediterranean mussel</name>
    <dbReference type="NCBI Taxonomy" id="29158"/>
    <lineage>
        <taxon>Eukaryota</taxon>
        <taxon>Metazoa</taxon>
        <taxon>Spiralia</taxon>
        <taxon>Lophotrochozoa</taxon>
        <taxon>Mollusca</taxon>
        <taxon>Bivalvia</taxon>
        <taxon>Autobranchia</taxon>
        <taxon>Pteriomorphia</taxon>
        <taxon>Mytilida</taxon>
        <taxon>Mytiloidea</taxon>
        <taxon>Mytilidae</taxon>
        <taxon>Mytilinae</taxon>
        <taxon>Mytilus</taxon>
    </lineage>
</organism>
<keyword evidence="6" id="KW-1185">Reference proteome</keyword>
<comment type="caution">
    <text evidence="5">The sequence shown here is derived from an EMBL/GenBank/DDBJ whole genome shotgun (WGS) entry which is preliminary data.</text>
</comment>
<dbReference type="Pfam" id="PF18738">
    <property type="entry name" value="HEPN_DZIP3"/>
    <property type="match status" value="1"/>
</dbReference>
<dbReference type="EMBL" id="UYJE01003186">
    <property type="protein sequence ID" value="VDI17205.1"/>
    <property type="molecule type" value="Genomic_DNA"/>
</dbReference>
<dbReference type="InterPro" id="IPR041249">
    <property type="entry name" value="HEPN_DZIP3"/>
</dbReference>
<dbReference type="InterPro" id="IPR002110">
    <property type="entry name" value="Ankyrin_rpt"/>
</dbReference>
<dbReference type="OrthoDB" id="10387540at2759"/>
<evidence type="ECO:0000256" key="2">
    <source>
        <dbReference type="ARBA" id="ARBA00023043"/>
    </source>
</evidence>
<dbReference type="InterPro" id="IPR036770">
    <property type="entry name" value="Ankyrin_rpt-contain_sf"/>
</dbReference>
<keyword evidence="2 3" id="KW-0040">ANK repeat</keyword>